<name>A0ABD1V3Q5_9LAMI</name>
<gene>
    <name evidence="3" type="ORF">Adt_05312</name>
</gene>
<organism evidence="3 4">
    <name type="scientific">Abeliophyllum distichum</name>
    <dbReference type="NCBI Taxonomy" id="126358"/>
    <lineage>
        <taxon>Eukaryota</taxon>
        <taxon>Viridiplantae</taxon>
        <taxon>Streptophyta</taxon>
        <taxon>Embryophyta</taxon>
        <taxon>Tracheophyta</taxon>
        <taxon>Spermatophyta</taxon>
        <taxon>Magnoliopsida</taxon>
        <taxon>eudicotyledons</taxon>
        <taxon>Gunneridae</taxon>
        <taxon>Pentapetalae</taxon>
        <taxon>asterids</taxon>
        <taxon>lamiids</taxon>
        <taxon>Lamiales</taxon>
        <taxon>Oleaceae</taxon>
        <taxon>Forsythieae</taxon>
        <taxon>Abeliophyllum</taxon>
    </lineage>
</organism>
<evidence type="ECO:0000256" key="2">
    <source>
        <dbReference type="SAM" id="MobiDB-lite"/>
    </source>
</evidence>
<dbReference type="EMBL" id="JBFOLK010000002">
    <property type="protein sequence ID" value="KAL2531961.1"/>
    <property type="molecule type" value="Genomic_DNA"/>
</dbReference>
<reference evidence="4" key="1">
    <citation type="submission" date="2024-07" db="EMBL/GenBank/DDBJ databases">
        <title>Two chromosome-level genome assemblies of Korean endemic species Abeliophyllum distichum and Forsythia ovata (Oleaceae).</title>
        <authorList>
            <person name="Jang H."/>
        </authorList>
    </citation>
    <scope>NUCLEOTIDE SEQUENCE [LARGE SCALE GENOMIC DNA]</scope>
</reference>
<keyword evidence="4" id="KW-1185">Reference proteome</keyword>
<dbReference type="Proteomes" id="UP001604336">
    <property type="component" value="Unassembled WGS sequence"/>
</dbReference>
<dbReference type="InterPro" id="IPR031052">
    <property type="entry name" value="FHY3/FAR1"/>
</dbReference>
<dbReference type="PANTHER" id="PTHR31669">
    <property type="entry name" value="PROTEIN FAR1-RELATED SEQUENCE 10-RELATED"/>
    <property type="match status" value="1"/>
</dbReference>
<proteinExistence type="inferred from homology"/>
<evidence type="ECO:0000313" key="3">
    <source>
        <dbReference type="EMBL" id="KAL2531961.1"/>
    </source>
</evidence>
<protein>
    <recommendedName>
        <fullName evidence="1">Protein FAR1-RELATED SEQUENCE</fullName>
    </recommendedName>
</protein>
<dbReference type="GO" id="GO:0006355">
    <property type="term" value="P:regulation of DNA-templated transcription"/>
    <property type="evidence" value="ECO:0007669"/>
    <property type="project" value="UniProtKB-UniRule"/>
</dbReference>
<comment type="caution">
    <text evidence="3">The sequence shown here is derived from an EMBL/GenBank/DDBJ whole genome shotgun (WGS) entry which is preliminary data.</text>
</comment>
<dbReference type="PANTHER" id="PTHR31669:SF251">
    <property type="entry name" value="PROTEIN FAR1-RELATED SEQUENCE"/>
    <property type="match status" value="1"/>
</dbReference>
<feature type="region of interest" description="Disordered" evidence="2">
    <location>
        <begin position="58"/>
        <end position="77"/>
    </location>
</feature>
<dbReference type="GO" id="GO:0008270">
    <property type="term" value="F:zinc ion binding"/>
    <property type="evidence" value="ECO:0007669"/>
    <property type="project" value="UniProtKB-UniRule"/>
</dbReference>
<keyword evidence="1" id="KW-0863">Zinc-finger</keyword>
<comment type="subcellular location">
    <subcellularLocation>
        <location evidence="1">Nucleus</location>
    </subcellularLocation>
</comment>
<feature type="compositionally biased region" description="Low complexity" evidence="2">
    <location>
        <begin position="63"/>
        <end position="77"/>
    </location>
</feature>
<sequence length="113" mass="12461">MRRQASGIIITDQDAAIAKAISMVLPSTFHSYFKKKQILLLPDKYILRRWTKNAKVGAQHDPSTSISDGGSSSTSLMSRHGMLAHKSSLLVDVAALTDARTSFLMEEFDSLHI</sequence>
<keyword evidence="1" id="KW-0862">Zinc</keyword>
<dbReference type="AlphaFoldDB" id="A0ABD1V3Q5"/>
<comment type="similarity">
    <text evidence="1">Belongs to the FHY3/FAR1 family.</text>
</comment>
<evidence type="ECO:0000313" key="4">
    <source>
        <dbReference type="Proteomes" id="UP001604336"/>
    </source>
</evidence>
<keyword evidence="1" id="KW-0479">Metal-binding</keyword>
<comment type="function">
    <text evidence="1">Putative transcription activator involved in regulating light control of development.</text>
</comment>
<dbReference type="GO" id="GO:0005634">
    <property type="term" value="C:nucleus"/>
    <property type="evidence" value="ECO:0007669"/>
    <property type="project" value="UniProtKB-SubCell"/>
</dbReference>
<evidence type="ECO:0000256" key="1">
    <source>
        <dbReference type="RuleBase" id="RU367018"/>
    </source>
</evidence>
<accession>A0ABD1V3Q5</accession>
<keyword evidence="1" id="KW-0539">Nucleus</keyword>